<keyword evidence="4" id="KW-1185">Reference proteome</keyword>
<dbReference type="EMBL" id="ABVL01000012">
    <property type="protein sequence ID" value="EDY18525.1"/>
    <property type="molecule type" value="Genomic_DNA"/>
</dbReference>
<comment type="caution">
    <text evidence="3">The sequence shown here is derived from an EMBL/GenBank/DDBJ whole genome shotgun (WGS) entry which is preliminary data.</text>
</comment>
<evidence type="ECO:0000313" key="4">
    <source>
        <dbReference type="Proteomes" id="UP000005824"/>
    </source>
</evidence>
<evidence type="ECO:0000256" key="1">
    <source>
        <dbReference type="SAM" id="SignalP"/>
    </source>
</evidence>
<feature type="domain" description="GH29D-like beta-sandwich" evidence="2">
    <location>
        <begin position="193"/>
        <end position="249"/>
    </location>
</feature>
<accession>B4D4S2</accession>
<reference evidence="3 4" key="1">
    <citation type="journal article" date="2011" name="J. Bacteriol.">
        <title>Genome sequence of Chthoniobacter flavus Ellin428, an aerobic heterotrophic soil bacterium.</title>
        <authorList>
            <person name="Kant R."/>
            <person name="van Passel M.W."/>
            <person name="Palva A."/>
            <person name="Lucas S."/>
            <person name="Lapidus A."/>
            <person name="Glavina Del Rio T."/>
            <person name="Dalin E."/>
            <person name="Tice H."/>
            <person name="Bruce D."/>
            <person name="Goodwin L."/>
            <person name="Pitluck S."/>
            <person name="Larimer F.W."/>
            <person name="Land M.L."/>
            <person name="Hauser L."/>
            <person name="Sangwan P."/>
            <person name="de Vos W.M."/>
            <person name="Janssen P.H."/>
            <person name="Smidt H."/>
        </authorList>
    </citation>
    <scope>NUCLEOTIDE SEQUENCE [LARGE SCALE GENOMIC DNA]</scope>
    <source>
        <strain evidence="3 4">Ellin428</strain>
    </source>
</reference>
<keyword evidence="1" id="KW-0732">Signal</keyword>
<gene>
    <name evidence="3" type="ORF">CfE428DRAFT_3910</name>
</gene>
<evidence type="ECO:0000313" key="3">
    <source>
        <dbReference type="EMBL" id="EDY18525.1"/>
    </source>
</evidence>
<protein>
    <recommendedName>
        <fullName evidence="2">GH29D-like beta-sandwich domain-containing protein</fullName>
    </recommendedName>
</protein>
<proteinExistence type="predicted"/>
<dbReference type="Proteomes" id="UP000005824">
    <property type="component" value="Unassembled WGS sequence"/>
</dbReference>
<organism evidence="3 4">
    <name type="scientific">Chthoniobacter flavus Ellin428</name>
    <dbReference type="NCBI Taxonomy" id="497964"/>
    <lineage>
        <taxon>Bacteria</taxon>
        <taxon>Pseudomonadati</taxon>
        <taxon>Verrucomicrobiota</taxon>
        <taxon>Spartobacteria</taxon>
        <taxon>Chthoniobacterales</taxon>
        <taxon>Chthoniobacteraceae</taxon>
        <taxon>Chthoniobacter</taxon>
    </lineage>
</organism>
<dbReference type="eggNOG" id="COG3291">
    <property type="taxonomic scope" value="Bacteria"/>
</dbReference>
<dbReference type="STRING" id="497964.CfE428DRAFT_3910"/>
<dbReference type="InParanoid" id="B4D4S2"/>
<name>B4D4S2_9BACT</name>
<dbReference type="InterPro" id="IPR059177">
    <property type="entry name" value="GH29D-like_dom"/>
</dbReference>
<sequence precursor="true">MNMRMQKLFTRLLCCLAVGQALSAPAGDPPLLIFNRVRFYPAPGKEQAMVGGKFSGSNVSPNAGFELLGEIKTAPAPNQWNELAIPNTKPYRWLRYDAPAGSYGMVAELEFYAGDRKLAGSPYGSIAQREPGRSYPRAMDGKTNSVWETDNPDGQFVALDTWDFSAVKQPIMEPGEHRGNIPVSVKCPTPEKGPIQVTLRCSTPGAMIRYTIDGTTPGINDGVVYDKPFTIDHTTTIVAVAFRKDLAPSPATMWTYLVDGSTKPGLRSFSIGNSLTQSTARMGIFAHTAGYLHEYTNFTKPGVPTYSLWEGFASQPKPEWTQTLEAIPNIDEFTVQLRDFDVAHEAKHDILFFNLIRAKSPEMQPWFYTEWTERARYQPPGAKVDLSRGVPRYGLGKLTALPTDTGEFRAARPSSFRRAVGRNRQARFYSTLRKCRRK</sequence>
<evidence type="ECO:0000259" key="2">
    <source>
        <dbReference type="Pfam" id="PF13290"/>
    </source>
</evidence>
<dbReference type="Gene3D" id="2.60.120.260">
    <property type="entry name" value="Galactose-binding domain-like"/>
    <property type="match status" value="1"/>
</dbReference>
<dbReference type="AlphaFoldDB" id="B4D4S2"/>
<dbReference type="Pfam" id="PF13290">
    <property type="entry name" value="CHB_HEX_C_1"/>
    <property type="match status" value="1"/>
</dbReference>
<feature type="signal peptide" evidence="1">
    <location>
        <begin position="1"/>
        <end position="26"/>
    </location>
</feature>
<feature type="chain" id="PRO_5002802791" description="GH29D-like beta-sandwich domain-containing protein" evidence="1">
    <location>
        <begin position="27"/>
        <end position="438"/>
    </location>
</feature>